<dbReference type="InterPro" id="IPR016024">
    <property type="entry name" value="ARM-type_fold"/>
</dbReference>
<reference evidence="1 2" key="1">
    <citation type="submission" date="2019-04" db="EMBL/GenBank/DDBJ databases">
        <authorList>
            <person name="Feng G."/>
            <person name="Zhang J."/>
            <person name="Zhu H."/>
        </authorList>
    </citation>
    <scope>NUCLEOTIDE SEQUENCE [LARGE SCALE GENOMIC DNA]</scope>
    <source>
        <strain evidence="1 2">JCM 17223</strain>
    </source>
</reference>
<proteinExistence type="predicted"/>
<dbReference type="InterPro" id="IPR014825">
    <property type="entry name" value="DNA_alkylation"/>
</dbReference>
<dbReference type="SUPFAM" id="SSF48371">
    <property type="entry name" value="ARM repeat"/>
    <property type="match status" value="1"/>
</dbReference>
<protein>
    <submittedName>
        <fullName evidence="1">DNA alkylation repair protein</fullName>
    </submittedName>
</protein>
<dbReference type="AlphaFoldDB" id="A0A4Z0PLX6"/>
<name>A0A4Z0PLX6_9BACT</name>
<dbReference type="EMBL" id="SRLD01000016">
    <property type="protein sequence ID" value="TGE16408.1"/>
    <property type="molecule type" value="Genomic_DNA"/>
</dbReference>
<evidence type="ECO:0000313" key="2">
    <source>
        <dbReference type="Proteomes" id="UP000297739"/>
    </source>
</evidence>
<sequence>MTFEEIFTQLQVLGTEQTRKSYLRHGSGPNVFGASFATYGVLKKQFVGRGKDKTLAHGMARQLWHTQNIDAQSLATMIADPQQLTEAEAEVWARDIQYYALADLLAALVAQTSFAQAKVAQWTMAPAEMLQRVGYSLVSRLALAASLLPDAFFEDQIVQMERAIQTAPNRAKEAINTAFISIGSRSEMLRALVEQAAARLGDIVIDHGDTSCQTFAIREYLGRVWARKAKPGATTQAA</sequence>
<dbReference type="Proteomes" id="UP000297739">
    <property type="component" value="Unassembled WGS sequence"/>
</dbReference>
<comment type="caution">
    <text evidence="1">The sequence shown here is derived from an EMBL/GenBank/DDBJ whole genome shotgun (WGS) entry which is preliminary data.</text>
</comment>
<keyword evidence="2" id="KW-1185">Reference proteome</keyword>
<dbReference type="RefSeq" id="WP_135497547.1">
    <property type="nucleotide sequence ID" value="NZ_SRLD01000016.1"/>
</dbReference>
<evidence type="ECO:0000313" key="1">
    <source>
        <dbReference type="EMBL" id="TGE16408.1"/>
    </source>
</evidence>
<dbReference type="Pfam" id="PF08713">
    <property type="entry name" value="DNA_alkylation"/>
    <property type="match status" value="1"/>
</dbReference>
<organism evidence="1 2">
    <name type="scientific">Hymenobacter elongatus</name>
    <dbReference type="NCBI Taxonomy" id="877208"/>
    <lineage>
        <taxon>Bacteria</taxon>
        <taxon>Pseudomonadati</taxon>
        <taxon>Bacteroidota</taxon>
        <taxon>Cytophagia</taxon>
        <taxon>Cytophagales</taxon>
        <taxon>Hymenobacteraceae</taxon>
        <taxon>Hymenobacter</taxon>
    </lineage>
</organism>
<dbReference type="OrthoDB" id="1117222at2"/>
<dbReference type="PANTHER" id="PTHR41291">
    <property type="entry name" value="DNA ALKYLATION REPAIR PROTEIN"/>
    <property type="match status" value="1"/>
</dbReference>
<dbReference type="PANTHER" id="PTHR41291:SF1">
    <property type="entry name" value="DNA ALKYLATION REPAIR PROTEIN"/>
    <property type="match status" value="1"/>
</dbReference>
<accession>A0A4Z0PLX6</accession>
<gene>
    <name evidence="1" type="ORF">E5J99_09795</name>
</gene>